<comment type="caution">
    <text evidence="1">The sequence shown here is derived from an EMBL/GenBank/DDBJ whole genome shotgun (WGS) entry which is preliminary data.</text>
</comment>
<accession>A0ABU4VP21</accession>
<sequence length="549" mass="62484">MSEWRIDEQQLLQLNTALQRADDVLVHNCVTRTGQESKLFPVVPYLMLVMIDSYFRFPDLLRESAARRSPEEIGHRARQTGTQLTRMTSWATLNYYLNGRNFLLRHGLLRPEDNLEDLWFVVDWFTRHRNAYFRQGGHPDALSAGEINPTLEERTLQVLEADAFEADDDLRRAAAKFLATATQYSFLVNCESRSGLCATGPYRVGDDRLMHVREFVNLGESAYSWMDGVADDLPHNNLSLVLVTDAVPTEITDWGSVYTDTTEYQDIVRGVGLYTSDLFEDRYIPVGMDSRRDLVDTLDALTAGIQDATRRLYGRFAGFGFDQMVEAGMSTYFHAAIEPSMMAGTFRQLDWDGIDERTKRLAPVYNEEYALDAYVDHYATMSGFGAAQSEYYLHPTSYAGWRRGGGAGPLPQPGRVATLVPARVLDVDDYPRRVNPNGLADVRTVTTLPPKTGRHLFASGRLTEDEINARARAYDSPLLRSPWRNVDEATVKWHWQDPDVDALYRYEQERSRLLQDRGAALRRADIDRIRREAGERPWSEAGTPERQPA</sequence>
<reference evidence="1 2" key="1">
    <citation type="submission" date="2023-11" db="EMBL/GenBank/DDBJ databases">
        <authorList>
            <person name="Xu M."/>
            <person name="Jiang T."/>
        </authorList>
    </citation>
    <scope>NUCLEOTIDE SEQUENCE [LARGE SCALE GENOMIC DNA]</scope>
    <source>
        <strain evidence="1 2">SD</strain>
    </source>
</reference>
<gene>
    <name evidence="1" type="ORF">SK069_13855</name>
</gene>
<name>A0ABU4VP21_9ACTN</name>
<organism evidence="1 2">
    <name type="scientific">Patulibacter brassicae</name>
    <dbReference type="NCBI Taxonomy" id="1705717"/>
    <lineage>
        <taxon>Bacteria</taxon>
        <taxon>Bacillati</taxon>
        <taxon>Actinomycetota</taxon>
        <taxon>Thermoleophilia</taxon>
        <taxon>Solirubrobacterales</taxon>
        <taxon>Patulibacteraceae</taxon>
        <taxon>Patulibacter</taxon>
    </lineage>
</organism>
<protein>
    <submittedName>
        <fullName evidence="1">Uncharacterized protein</fullName>
    </submittedName>
</protein>
<evidence type="ECO:0000313" key="2">
    <source>
        <dbReference type="Proteomes" id="UP001277761"/>
    </source>
</evidence>
<proteinExistence type="predicted"/>
<dbReference type="Proteomes" id="UP001277761">
    <property type="component" value="Unassembled WGS sequence"/>
</dbReference>
<dbReference type="EMBL" id="JAXAVX010000007">
    <property type="protein sequence ID" value="MDX8152686.1"/>
    <property type="molecule type" value="Genomic_DNA"/>
</dbReference>
<evidence type="ECO:0000313" key="1">
    <source>
        <dbReference type="EMBL" id="MDX8152686.1"/>
    </source>
</evidence>
<keyword evidence="2" id="KW-1185">Reference proteome</keyword>
<dbReference type="RefSeq" id="WP_319954842.1">
    <property type="nucleotide sequence ID" value="NZ_JAXAVX010000007.1"/>
</dbReference>